<evidence type="ECO:0000259" key="1">
    <source>
        <dbReference type="Pfam" id="PF06114"/>
    </source>
</evidence>
<dbReference type="Proteomes" id="UP000018720">
    <property type="component" value="Unassembled WGS sequence"/>
</dbReference>
<dbReference type="PANTHER" id="PTHR43236:SF1">
    <property type="entry name" value="BLL7220 PROTEIN"/>
    <property type="match status" value="1"/>
</dbReference>
<accession>A0ABN0HCM0</accession>
<keyword evidence="3" id="KW-1185">Reference proteome</keyword>
<dbReference type="InterPro" id="IPR052345">
    <property type="entry name" value="Rad_response_metalloprotease"/>
</dbReference>
<organism evidence="2 3">
    <name type="scientific">Leptospira licerasiae str. MMD4847</name>
    <dbReference type="NCBI Taxonomy" id="1049971"/>
    <lineage>
        <taxon>Bacteria</taxon>
        <taxon>Pseudomonadati</taxon>
        <taxon>Spirochaetota</taxon>
        <taxon>Spirochaetia</taxon>
        <taxon>Leptospirales</taxon>
        <taxon>Leptospiraceae</taxon>
        <taxon>Leptospira</taxon>
    </lineage>
</organism>
<name>A0ABN0HCM0_9LEPT</name>
<dbReference type="EMBL" id="AHOM02000004">
    <property type="protein sequence ID" value="EJZ43522.1"/>
    <property type="molecule type" value="Genomic_DNA"/>
</dbReference>
<evidence type="ECO:0000313" key="3">
    <source>
        <dbReference type="Proteomes" id="UP000018720"/>
    </source>
</evidence>
<protein>
    <submittedName>
        <fullName evidence="2">PF06114 domain protein</fullName>
    </submittedName>
</protein>
<dbReference type="PANTHER" id="PTHR43236">
    <property type="entry name" value="ANTITOXIN HIGA1"/>
    <property type="match status" value="1"/>
</dbReference>
<sequence>MRGRKNPERIAELFLEENNITKYPVNIKKLIKKAGLQLVEMELPGDVSGILEVNGKEYTVFVHEKHHEHRQRFTMAHELGHFLIHQPKATHIDRKSFFRSPSSSEALNYEEIEANRFAASLLMPKEWVIKEINHFASLHGGDLIDNDQDLIEYLADEFDVSYAAMAFRIQNIGIFKGFFS</sequence>
<reference evidence="2 3" key="1">
    <citation type="submission" date="2012-08" db="EMBL/GenBank/DDBJ databases">
        <authorList>
            <person name="Harkins D.M."/>
            <person name="Durkin A.S."/>
            <person name="Selengut J.D."/>
            <person name="Sanka R."/>
            <person name="DePew J."/>
            <person name="Purushe J."/>
            <person name="Matthias M.A."/>
            <person name="Vinetz J.M."/>
            <person name="Sutton G.G."/>
            <person name="Nelson W.C."/>
            <person name="Fouts D.E."/>
        </authorList>
    </citation>
    <scope>NUCLEOTIDE SEQUENCE [LARGE SCALE GENOMIC DNA]</scope>
    <source>
        <strain evidence="2 3">MMD4847</strain>
    </source>
</reference>
<proteinExistence type="predicted"/>
<dbReference type="Pfam" id="PF06114">
    <property type="entry name" value="Peptidase_M78"/>
    <property type="match status" value="1"/>
</dbReference>
<feature type="domain" description="IrrE N-terminal-like" evidence="1">
    <location>
        <begin position="33"/>
        <end position="169"/>
    </location>
</feature>
<dbReference type="InterPro" id="IPR010359">
    <property type="entry name" value="IrrE_HExxH"/>
</dbReference>
<dbReference type="RefSeq" id="WP_008591552.1">
    <property type="nucleotide sequence ID" value="NZ_AHOM02000004.1"/>
</dbReference>
<gene>
    <name evidence="2" type="ORF">LEP1GSC178_3064</name>
</gene>
<dbReference type="Gene3D" id="1.10.10.2910">
    <property type="match status" value="1"/>
</dbReference>
<comment type="caution">
    <text evidence="2">The sequence shown here is derived from an EMBL/GenBank/DDBJ whole genome shotgun (WGS) entry which is preliminary data.</text>
</comment>
<evidence type="ECO:0000313" key="2">
    <source>
        <dbReference type="EMBL" id="EJZ43522.1"/>
    </source>
</evidence>